<sequence length="99" mass="10720">RVVTLSHRRLRCLATAAAAAPCPVRRVPPTIQSASLTRFVEHASLGPVVVMAACLKGCLEHCSGCMYGYLSQLYAPRKVNAPLATSETRKSGPSDFFDW</sequence>
<accession>A0AC60Q9Y6</accession>
<protein>
    <submittedName>
        <fullName evidence="1">Uncharacterized protein</fullName>
    </submittedName>
</protein>
<name>A0AC60Q9Y6_IXOPE</name>
<reference evidence="1 2" key="1">
    <citation type="journal article" date="2020" name="Cell">
        <title>Large-Scale Comparative Analyses of Tick Genomes Elucidate Their Genetic Diversity and Vector Capacities.</title>
        <authorList>
            <consortium name="Tick Genome and Microbiome Consortium (TIGMIC)"/>
            <person name="Jia N."/>
            <person name="Wang J."/>
            <person name="Shi W."/>
            <person name="Du L."/>
            <person name="Sun Y."/>
            <person name="Zhan W."/>
            <person name="Jiang J.F."/>
            <person name="Wang Q."/>
            <person name="Zhang B."/>
            <person name="Ji P."/>
            <person name="Bell-Sakyi L."/>
            <person name="Cui X.M."/>
            <person name="Yuan T.T."/>
            <person name="Jiang B.G."/>
            <person name="Yang W.F."/>
            <person name="Lam T.T."/>
            <person name="Chang Q.C."/>
            <person name="Ding S.J."/>
            <person name="Wang X.J."/>
            <person name="Zhu J.G."/>
            <person name="Ruan X.D."/>
            <person name="Zhao L."/>
            <person name="Wei J.T."/>
            <person name="Ye R.Z."/>
            <person name="Que T.C."/>
            <person name="Du C.H."/>
            <person name="Zhou Y.H."/>
            <person name="Cheng J.X."/>
            <person name="Dai P.F."/>
            <person name="Guo W.B."/>
            <person name="Han X.H."/>
            <person name="Huang E.J."/>
            <person name="Li L.F."/>
            <person name="Wei W."/>
            <person name="Gao Y.C."/>
            <person name="Liu J.Z."/>
            <person name="Shao H.Z."/>
            <person name="Wang X."/>
            <person name="Wang C.C."/>
            <person name="Yang T.C."/>
            <person name="Huo Q.B."/>
            <person name="Li W."/>
            <person name="Chen H.Y."/>
            <person name="Chen S.E."/>
            <person name="Zhou L.G."/>
            <person name="Ni X.B."/>
            <person name="Tian J.H."/>
            <person name="Sheng Y."/>
            <person name="Liu T."/>
            <person name="Pan Y.S."/>
            <person name="Xia L.Y."/>
            <person name="Li J."/>
            <person name="Zhao F."/>
            <person name="Cao W.C."/>
        </authorList>
    </citation>
    <scope>NUCLEOTIDE SEQUENCE [LARGE SCALE GENOMIC DNA]</scope>
    <source>
        <strain evidence="1">Iper-2018</strain>
    </source>
</reference>
<comment type="caution">
    <text evidence="1">The sequence shown here is derived from an EMBL/GenBank/DDBJ whole genome shotgun (WGS) entry which is preliminary data.</text>
</comment>
<feature type="non-terminal residue" evidence="1">
    <location>
        <position position="99"/>
    </location>
</feature>
<evidence type="ECO:0000313" key="2">
    <source>
        <dbReference type="Proteomes" id="UP000805193"/>
    </source>
</evidence>
<gene>
    <name evidence="1" type="ORF">HPB47_022371</name>
</gene>
<proteinExistence type="predicted"/>
<dbReference type="Proteomes" id="UP000805193">
    <property type="component" value="Unassembled WGS sequence"/>
</dbReference>
<organism evidence="1 2">
    <name type="scientific">Ixodes persulcatus</name>
    <name type="common">Taiga tick</name>
    <dbReference type="NCBI Taxonomy" id="34615"/>
    <lineage>
        <taxon>Eukaryota</taxon>
        <taxon>Metazoa</taxon>
        <taxon>Ecdysozoa</taxon>
        <taxon>Arthropoda</taxon>
        <taxon>Chelicerata</taxon>
        <taxon>Arachnida</taxon>
        <taxon>Acari</taxon>
        <taxon>Parasitiformes</taxon>
        <taxon>Ixodida</taxon>
        <taxon>Ixodoidea</taxon>
        <taxon>Ixodidae</taxon>
        <taxon>Ixodinae</taxon>
        <taxon>Ixodes</taxon>
    </lineage>
</organism>
<dbReference type="EMBL" id="JABSTQ010009288">
    <property type="protein sequence ID" value="KAG0430806.1"/>
    <property type="molecule type" value="Genomic_DNA"/>
</dbReference>
<feature type="non-terminal residue" evidence="1">
    <location>
        <position position="1"/>
    </location>
</feature>
<keyword evidence="2" id="KW-1185">Reference proteome</keyword>
<evidence type="ECO:0000313" key="1">
    <source>
        <dbReference type="EMBL" id="KAG0430806.1"/>
    </source>
</evidence>